<sequence length="133" mass="14015">MMLPKGTMIAVADGEKLNLFRNSGDESDLKLTAAEHSHVDDKAQGSGLRQNSSGNPDPSQASEDGFSAGIVELLNKGVLDGKIEGLVVIAAPRALGEMRKHYHKTLNAKLLGEIAKDLTGHSIADVETAIRAA</sequence>
<dbReference type="InterPro" id="IPR041374">
    <property type="entry name" value="BaeRF_family12"/>
</dbReference>
<evidence type="ECO:0000256" key="1">
    <source>
        <dbReference type="SAM" id="MobiDB-lite"/>
    </source>
</evidence>
<dbReference type="Proteomes" id="UP000033519">
    <property type="component" value="Unassembled WGS sequence"/>
</dbReference>
<evidence type="ECO:0000313" key="3">
    <source>
        <dbReference type="EMBL" id="SFD38795.1"/>
    </source>
</evidence>
<gene>
    <name evidence="3" type="ORF">SAMN04488059_14918</name>
    <name evidence="2" type="ORF">WH91_15990</name>
</gene>
<protein>
    <submittedName>
        <fullName evidence="2">AtsE</fullName>
    </submittedName>
    <submittedName>
        <fullName evidence="3">Protein required for attachment to host cells</fullName>
    </submittedName>
</protein>
<dbReference type="STRING" id="728005.SAMN04488059_14918"/>
<dbReference type="RefSeq" id="WP_046172008.1">
    <property type="nucleotide sequence ID" value="NZ_FOMB01000049.1"/>
</dbReference>
<evidence type="ECO:0000313" key="2">
    <source>
        <dbReference type="EMBL" id="KKC32061.1"/>
    </source>
</evidence>
<keyword evidence="4" id="KW-1185">Reference proteome</keyword>
<dbReference type="Proteomes" id="UP000182258">
    <property type="component" value="Unassembled WGS sequence"/>
</dbReference>
<accession>A0A0F5PUL1</accession>
<feature type="compositionally biased region" description="Polar residues" evidence="1">
    <location>
        <begin position="47"/>
        <end position="62"/>
    </location>
</feature>
<feature type="region of interest" description="Disordered" evidence="1">
    <location>
        <begin position="30"/>
        <end position="64"/>
    </location>
</feature>
<feature type="compositionally biased region" description="Basic and acidic residues" evidence="1">
    <location>
        <begin position="30"/>
        <end position="43"/>
    </location>
</feature>
<name>A0A0F5PUL1_9HYPH</name>
<reference evidence="2 4" key="1">
    <citation type="submission" date="2015-03" db="EMBL/GenBank/DDBJ databases">
        <authorList>
            <person name="Lepp D."/>
            <person name="Hassan Y.I."/>
            <person name="Li X.-Z."/>
            <person name="Zhou T."/>
        </authorList>
    </citation>
    <scope>NUCLEOTIDE SEQUENCE [LARGE SCALE GENOMIC DNA]</scope>
    <source>
        <strain evidence="2 4">Cr7-05</strain>
    </source>
</reference>
<proteinExistence type="predicted"/>
<evidence type="ECO:0000313" key="5">
    <source>
        <dbReference type="Proteomes" id="UP000182258"/>
    </source>
</evidence>
<evidence type="ECO:0000313" key="4">
    <source>
        <dbReference type="Proteomes" id="UP000033519"/>
    </source>
</evidence>
<dbReference type="Pfam" id="PF18856">
    <property type="entry name" value="baeRF_family12"/>
    <property type="match status" value="1"/>
</dbReference>
<dbReference type="OrthoDB" id="9812459at2"/>
<dbReference type="AlphaFoldDB" id="A0A0F5PUL1"/>
<reference evidence="3 5" key="2">
    <citation type="submission" date="2016-10" db="EMBL/GenBank/DDBJ databases">
        <authorList>
            <person name="de Groot N.N."/>
        </authorList>
    </citation>
    <scope>NUCLEOTIDE SEQUENCE [LARGE SCALE GENOMIC DNA]</scope>
    <source>
        <strain evidence="3 5">CGMCC 1.10210</strain>
    </source>
</reference>
<dbReference type="PATRIC" id="fig|728005.3.peg.1404"/>
<organism evidence="3 5">
    <name type="scientific">Devosia psychrophila</name>
    <dbReference type="NCBI Taxonomy" id="728005"/>
    <lineage>
        <taxon>Bacteria</taxon>
        <taxon>Pseudomonadati</taxon>
        <taxon>Pseudomonadota</taxon>
        <taxon>Alphaproteobacteria</taxon>
        <taxon>Hyphomicrobiales</taxon>
        <taxon>Devosiaceae</taxon>
        <taxon>Devosia</taxon>
    </lineage>
</organism>
<dbReference type="EMBL" id="LAPV01000144">
    <property type="protein sequence ID" value="KKC32061.1"/>
    <property type="molecule type" value="Genomic_DNA"/>
</dbReference>
<dbReference type="EMBL" id="FOMB01000049">
    <property type="protein sequence ID" value="SFD38795.1"/>
    <property type="molecule type" value="Genomic_DNA"/>
</dbReference>